<protein>
    <recommendedName>
        <fullName evidence="5">DUF485 domain-containing protein</fullName>
    </recommendedName>
</protein>
<evidence type="ECO:0000313" key="4">
    <source>
        <dbReference type="Proteomes" id="UP000187735"/>
    </source>
</evidence>
<reference evidence="3 4" key="1">
    <citation type="journal article" date="2016" name="Front. Microbiol.">
        <title>Fuerstia marisgermanicae gen. nov., sp. nov., an Unusual Member of the Phylum Planctomycetes from the German Wadden Sea.</title>
        <authorList>
            <person name="Kohn T."/>
            <person name="Heuer A."/>
            <person name="Jogler M."/>
            <person name="Vollmers J."/>
            <person name="Boedeker C."/>
            <person name="Bunk B."/>
            <person name="Rast P."/>
            <person name="Borchert D."/>
            <person name="Glockner I."/>
            <person name="Freese H.M."/>
            <person name="Klenk H.P."/>
            <person name="Overmann J."/>
            <person name="Kaster A.K."/>
            <person name="Rohde M."/>
            <person name="Wiegand S."/>
            <person name="Jogler C."/>
        </authorList>
    </citation>
    <scope>NUCLEOTIDE SEQUENCE [LARGE SCALE GENOMIC DNA]</scope>
    <source>
        <strain evidence="3 4">NH11</strain>
    </source>
</reference>
<dbReference type="AlphaFoldDB" id="A0A1P8WS77"/>
<keyword evidence="2" id="KW-1133">Transmembrane helix</keyword>
<feature type="transmembrane region" description="Helical" evidence="2">
    <location>
        <begin position="42"/>
        <end position="63"/>
    </location>
</feature>
<feature type="transmembrane region" description="Helical" evidence="2">
    <location>
        <begin position="12"/>
        <end position="30"/>
    </location>
</feature>
<organism evidence="3 4">
    <name type="scientific">Fuerstiella marisgermanici</name>
    <dbReference type="NCBI Taxonomy" id="1891926"/>
    <lineage>
        <taxon>Bacteria</taxon>
        <taxon>Pseudomonadati</taxon>
        <taxon>Planctomycetota</taxon>
        <taxon>Planctomycetia</taxon>
        <taxon>Planctomycetales</taxon>
        <taxon>Planctomycetaceae</taxon>
        <taxon>Fuerstiella</taxon>
    </lineage>
</organism>
<evidence type="ECO:0000256" key="1">
    <source>
        <dbReference type="SAM" id="MobiDB-lite"/>
    </source>
</evidence>
<dbReference type="EMBL" id="CP017641">
    <property type="protein sequence ID" value="APZ96898.1"/>
    <property type="molecule type" value="Genomic_DNA"/>
</dbReference>
<sequence>MESKNARLGLQLFCVYLVLYGGFVLLNAFAPHTMEITPLAGINLAILYGFGLIVAALALALIYGMLCTGEDAPAPEAPPAAVAANETAGESESSKTEDV</sequence>
<feature type="compositionally biased region" description="Low complexity" evidence="1">
    <location>
        <begin position="75"/>
        <end position="90"/>
    </location>
</feature>
<dbReference type="STRING" id="1891926.Fuma_06572"/>
<feature type="region of interest" description="Disordered" evidence="1">
    <location>
        <begin position="75"/>
        <end position="99"/>
    </location>
</feature>
<proteinExistence type="predicted"/>
<dbReference type="Proteomes" id="UP000187735">
    <property type="component" value="Chromosome"/>
</dbReference>
<evidence type="ECO:0008006" key="5">
    <source>
        <dbReference type="Google" id="ProtNLM"/>
    </source>
</evidence>
<name>A0A1P8WS77_9PLAN</name>
<accession>A0A1P8WS77</accession>
<keyword evidence="2" id="KW-0472">Membrane</keyword>
<keyword evidence="4" id="KW-1185">Reference proteome</keyword>
<evidence type="ECO:0000313" key="3">
    <source>
        <dbReference type="EMBL" id="APZ96898.1"/>
    </source>
</evidence>
<dbReference type="RefSeq" id="WP_099091847.1">
    <property type="nucleotide sequence ID" value="NZ_CP017641.1"/>
</dbReference>
<keyword evidence="2" id="KW-0812">Transmembrane</keyword>
<dbReference type="KEGG" id="fmr:Fuma_06572"/>
<gene>
    <name evidence="3" type="ORF">Fuma_06572</name>
</gene>
<dbReference type="InterPro" id="IPR007436">
    <property type="entry name" value="DUF485"/>
</dbReference>
<dbReference type="Pfam" id="PF04341">
    <property type="entry name" value="DUF485"/>
    <property type="match status" value="1"/>
</dbReference>
<evidence type="ECO:0000256" key="2">
    <source>
        <dbReference type="SAM" id="Phobius"/>
    </source>
</evidence>